<dbReference type="InterPro" id="IPR036249">
    <property type="entry name" value="Thioredoxin-like_sf"/>
</dbReference>
<accession>A0A6J7P2Z6</accession>
<protein>
    <submittedName>
        <fullName evidence="1">Unannotated protein</fullName>
    </submittedName>
</protein>
<dbReference type="Pfam" id="PF14561">
    <property type="entry name" value="TPR_20"/>
    <property type="match status" value="1"/>
</dbReference>
<sequence length="290" mass="31179">MPVPPKIPANFANAVDLSSLGKPKVEVPTTMPGIEVTATNLSSEILPLSKTKPVILICWSPRSRESLEVVTALALLQKKYEGAWELGTVNADTETQVAQALQLQTIPYALAVIGEQVVPLFDKPFPEAQLKLVIDKVLELAAQQGIGSVPEEKLEPEEEAAMAALEKSDFATAEAEYKKLLNRKPGDSYGKLGLAQVQLMMRVAALDAGEVAAKAAINPNDVAVQIQCADLEIVNGDVESAFNRLLRCVKNLAGDERSAAKDHLLNLFALVDSADPRLMKARSELASALF</sequence>
<dbReference type="SUPFAM" id="SSF48452">
    <property type="entry name" value="TPR-like"/>
    <property type="match status" value="1"/>
</dbReference>
<organism evidence="1">
    <name type="scientific">freshwater metagenome</name>
    <dbReference type="NCBI Taxonomy" id="449393"/>
    <lineage>
        <taxon>unclassified sequences</taxon>
        <taxon>metagenomes</taxon>
        <taxon>ecological metagenomes</taxon>
    </lineage>
</organism>
<evidence type="ECO:0000313" key="1">
    <source>
        <dbReference type="EMBL" id="CAB4997539.1"/>
    </source>
</evidence>
<dbReference type="SUPFAM" id="SSF52833">
    <property type="entry name" value="Thioredoxin-like"/>
    <property type="match status" value="1"/>
</dbReference>
<dbReference type="Gene3D" id="3.40.30.10">
    <property type="entry name" value="Glutaredoxin"/>
    <property type="match status" value="1"/>
</dbReference>
<dbReference type="AlphaFoldDB" id="A0A6J7P2Z6"/>
<reference evidence="1" key="1">
    <citation type="submission" date="2020-05" db="EMBL/GenBank/DDBJ databases">
        <authorList>
            <person name="Chiriac C."/>
            <person name="Salcher M."/>
            <person name="Ghai R."/>
            <person name="Kavagutti S V."/>
        </authorList>
    </citation>
    <scope>NUCLEOTIDE SEQUENCE</scope>
</reference>
<dbReference type="InterPro" id="IPR011990">
    <property type="entry name" value="TPR-like_helical_dom_sf"/>
</dbReference>
<dbReference type="Gene3D" id="1.25.40.10">
    <property type="entry name" value="Tetratricopeptide repeat domain"/>
    <property type="match status" value="1"/>
</dbReference>
<gene>
    <name evidence="1" type="ORF">UFOPK4049_00224</name>
</gene>
<proteinExistence type="predicted"/>
<name>A0A6J7P2Z6_9ZZZZ</name>
<dbReference type="EMBL" id="CAFBPB010000016">
    <property type="protein sequence ID" value="CAB4997539.1"/>
    <property type="molecule type" value="Genomic_DNA"/>
</dbReference>